<dbReference type="Pfam" id="PF00691">
    <property type="entry name" value="OmpA"/>
    <property type="match status" value="1"/>
</dbReference>
<protein>
    <submittedName>
        <fullName evidence="10">Flagellar motor protein MotB</fullName>
    </submittedName>
</protein>
<dbReference type="InterPro" id="IPR006665">
    <property type="entry name" value="OmpA-like"/>
</dbReference>
<proteinExistence type="inferred from homology"/>
<dbReference type="PANTHER" id="PTHR30329:SF21">
    <property type="entry name" value="LIPOPROTEIN YIAD-RELATED"/>
    <property type="match status" value="1"/>
</dbReference>
<sequence>MAKRNKKKHDDHIDESWLLPYADILTLLLALFIVLFAMSSVDAQKFQQLSQVFNTVFVGEKGILEQGELPPGEAPSTEIPTKKEDEQNKDKKDQQFDYSLQEQEELTKVKERVDKYIDNNKLADEFDTKLTNEGLLITIGDNALFGSGSADVRNSDKKTAKKLANLLFMDPQREVVISGHTDNIPIKNSEYDSNWDLSVSRAVNFMKLILENKKLDPRSFSAKGSGEYQPIASNKTKEGREKNRRVEILVLPITQKAE</sequence>
<dbReference type="PROSITE" id="PS51123">
    <property type="entry name" value="OMPA_2"/>
    <property type="match status" value="1"/>
</dbReference>
<evidence type="ECO:0000256" key="6">
    <source>
        <dbReference type="ARBA" id="ARBA00023136"/>
    </source>
</evidence>
<evidence type="ECO:0000313" key="11">
    <source>
        <dbReference type="Proteomes" id="UP001180087"/>
    </source>
</evidence>
<evidence type="ECO:0000256" key="1">
    <source>
        <dbReference type="ARBA" id="ARBA00004162"/>
    </source>
</evidence>
<dbReference type="SUPFAM" id="SSF103088">
    <property type="entry name" value="OmpA-like"/>
    <property type="match status" value="1"/>
</dbReference>
<dbReference type="Pfam" id="PF13677">
    <property type="entry name" value="MotB_plug"/>
    <property type="match status" value="1"/>
</dbReference>
<evidence type="ECO:0000256" key="3">
    <source>
        <dbReference type="ARBA" id="ARBA00022475"/>
    </source>
</evidence>
<keyword evidence="6 7" id="KW-0472">Membrane</keyword>
<evidence type="ECO:0000256" key="7">
    <source>
        <dbReference type="PROSITE-ProRule" id="PRU00473"/>
    </source>
</evidence>
<evidence type="ECO:0000256" key="8">
    <source>
        <dbReference type="SAM" id="MobiDB-lite"/>
    </source>
</evidence>
<feature type="region of interest" description="Disordered" evidence="8">
    <location>
        <begin position="220"/>
        <end position="243"/>
    </location>
</feature>
<comment type="similarity">
    <text evidence="2">Belongs to the MotB family.</text>
</comment>
<evidence type="ECO:0000256" key="5">
    <source>
        <dbReference type="ARBA" id="ARBA00022989"/>
    </source>
</evidence>
<keyword evidence="5" id="KW-1133">Transmembrane helix</keyword>
<dbReference type="CDD" id="cd07185">
    <property type="entry name" value="OmpA_C-like"/>
    <property type="match status" value="1"/>
</dbReference>
<accession>A0ABY9KU19</accession>
<dbReference type="InterPro" id="IPR025713">
    <property type="entry name" value="MotB-like_N_dom"/>
</dbReference>
<dbReference type="InterPro" id="IPR036737">
    <property type="entry name" value="OmpA-like_sf"/>
</dbReference>
<feature type="region of interest" description="Disordered" evidence="8">
    <location>
        <begin position="64"/>
        <end position="95"/>
    </location>
</feature>
<dbReference type="PANTHER" id="PTHR30329">
    <property type="entry name" value="STATOR ELEMENT OF FLAGELLAR MOTOR COMPLEX"/>
    <property type="match status" value="1"/>
</dbReference>
<dbReference type="InterPro" id="IPR050330">
    <property type="entry name" value="Bact_OuterMem_StrucFunc"/>
</dbReference>
<dbReference type="RefSeq" id="WP_348026962.1">
    <property type="nucleotide sequence ID" value="NZ_CP129113.1"/>
</dbReference>
<gene>
    <name evidence="10" type="primary">motB</name>
    <name evidence="10" type="ORF">QR721_11170</name>
</gene>
<dbReference type="Proteomes" id="UP001180087">
    <property type="component" value="Chromosome"/>
</dbReference>
<keyword evidence="3" id="KW-1003">Cell membrane</keyword>
<organism evidence="10 11">
    <name type="scientific">Aciduricibacillus chroicocephali</name>
    <dbReference type="NCBI Taxonomy" id="3054939"/>
    <lineage>
        <taxon>Bacteria</taxon>
        <taxon>Bacillati</taxon>
        <taxon>Bacillota</taxon>
        <taxon>Bacilli</taxon>
        <taxon>Bacillales</taxon>
        <taxon>Bacillaceae</taxon>
        <taxon>Aciduricibacillus</taxon>
    </lineage>
</organism>
<dbReference type="NCBIfam" id="NF005831">
    <property type="entry name" value="PRK07734.1"/>
    <property type="match status" value="1"/>
</dbReference>
<reference evidence="10" key="1">
    <citation type="submission" date="2023-06" db="EMBL/GenBank/DDBJ databases">
        <title>A Treasure from Seagulls: Isolation and Description of Aciduricobacillus qingdaonensis gen. nov., sp. nov., a Rare Obligately Uric Acid-utilizing Member in the Family Bacillaceae.</title>
        <authorList>
            <person name="Liu W."/>
            <person name="Wang B."/>
        </authorList>
    </citation>
    <scope>NUCLEOTIDE SEQUENCE</scope>
    <source>
        <strain evidence="10">44XB</strain>
    </source>
</reference>
<name>A0ABY9KU19_9BACI</name>
<comment type="subcellular location">
    <subcellularLocation>
        <location evidence="1">Cell membrane</location>
        <topology evidence="1">Single-pass membrane protein</topology>
    </subcellularLocation>
</comment>
<keyword evidence="4" id="KW-0812">Transmembrane</keyword>
<feature type="compositionally biased region" description="Basic and acidic residues" evidence="8">
    <location>
        <begin position="80"/>
        <end position="95"/>
    </location>
</feature>
<evidence type="ECO:0000259" key="9">
    <source>
        <dbReference type="PROSITE" id="PS51123"/>
    </source>
</evidence>
<feature type="domain" description="OmpA-like" evidence="9">
    <location>
        <begin position="132"/>
        <end position="254"/>
    </location>
</feature>
<evidence type="ECO:0000256" key="4">
    <source>
        <dbReference type="ARBA" id="ARBA00022692"/>
    </source>
</evidence>
<evidence type="ECO:0000313" key="10">
    <source>
        <dbReference type="EMBL" id="WLV24190.1"/>
    </source>
</evidence>
<keyword evidence="11" id="KW-1185">Reference proteome</keyword>
<keyword evidence="10" id="KW-0966">Cell projection</keyword>
<dbReference type="EMBL" id="CP129113">
    <property type="protein sequence ID" value="WLV24190.1"/>
    <property type="molecule type" value="Genomic_DNA"/>
</dbReference>
<keyword evidence="10" id="KW-0282">Flagellum</keyword>
<keyword evidence="10" id="KW-0969">Cilium</keyword>
<evidence type="ECO:0000256" key="2">
    <source>
        <dbReference type="ARBA" id="ARBA00008914"/>
    </source>
</evidence>
<dbReference type="Gene3D" id="3.30.1330.60">
    <property type="entry name" value="OmpA-like domain"/>
    <property type="match status" value="1"/>
</dbReference>